<keyword evidence="14" id="KW-0389">IgE-binding protein</keyword>
<evidence type="ECO:0000256" key="6">
    <source>
        <dbReference type="ARBA" id="ARBA00022553"/>
    </source>
</evidence>
<dbReference type="InterPro" id="IPR044156">
    <property type="entry name" value="Galectin-like"/>
</dbReference>
<dbReference type="GO" id="GO:0050918">
    <property type="term" value="P:positive chemotaxis"/>
    <property type="evidence" value="ECO:0007669"/>
    <property type="project" value="TreeGrafter"/>
</dbReference>
<dbReference type="GO" id="GO:0008380">
    <property type="term" value="P:RNA splicing"/>
    <property type="evidence" value="ECO:0007669"/>
    <property type="project" value="UniProtKB-KW"/>
</dbReference>
<feature type="domain" description="Galectin" evidence="21">
    <location>
        <begin position="106"/>
        <end position="239"/>
    </location>
</feature>
<evidence type="ECO:0000256" key="18">
    <source>
        <dbReference type="ARBA" id="ARBA00023242"/>
    </source>
</evidence>
<evidence type="ECO:0000256" key="4">
    <source>
        <dbReference type="ARBA" id="ARBA00022490"/>
    </source>
</evidence>
<protein>
    <recommendedName>
        <fullName evidence="19">Galectin</fullName>
    </recommendedName>
</protein>
<dbReference type="PANTHER" id="PTHR11346">
    <property type="entry name" value="GALECTIN"/>
    <property type="match status" value="1"/>
</dbReference>
<dbReference type="GO" id="GO:0048245">
    <property type="term" value="P:eosinophil chemotaxis"/>
    <property type="evidence" value="ECO:0007669"/>
    <property type="project" value="TreeGrafter"/>
</dbReference>
<keyword evidence="4" id="KW-0963">Cytoplasm</keyword>
<sequence>MIEELGDAVDNQGGPWPEQPKHPAWPGQPSGNSLWPGENKPQTIWQGGGGNPDPAWNSPTPRPSGPGGWSNPYPGPGPGGWSNPSPGPGPAPPRNVFPQQNLTVPHHLNLPHGAYDKLLITIAGTVKPGADKFTLDFLTSSGDLAFHFNPRFNEQGKKVIVRNTLIGQKWGKEERELSRFPFVQGQSFEIKILCTNTEFKVAVNNSHLLEYRYRRDINPRNITKLSIYNDITLSKVTTETMP</sequence>
<evidence type="ECO:0000256" key="13">
    <source>
        <dbReference type="ARBA" id="ARBA00022859"/>
    </source>
</evidence>
<dbReference type="SUPFAM" id="SSF49899">
    <property type="entry name" value="Concanavalin A-like lectins/glucanases"/>
    <property type="match status" value="1"/>
</dbReference>
<keyword evidence="23" id="KW-1185">Reference proteome</keyword>
<dbReference type="GO" id="GO:0019863">
    <property type="term" value="F:IgE binding"/>
    <property type="evidence" value="ECO:0007669"/>
    <property type="project" value="UniProtKB-KW"/>
</dbReference>
<proteinExistence type="predicted"/>
<dbReference type="GO" id="GO:0045087">
    <property type="term" value="P:innate immune response"/>
    <property type="evidence" value="ECO:0007669"/>
    <property type="project" value="UniProtKB-KW"/>
</dbReference>
<dbReference type="GO" id="GO:0045806">
    <property type="term" value="P:negative regulation of endocytosis"/>
    <property type="evidence" value="ECO:0007669"/>
    <property type="project" value="TreeGrafter"/>
</dbReference>
<keyword evidence="5" id="KW-0964">Secreted</keyword>
<reference evidence="22" key="2">
    <citation type="submission" date="2025-08" db="UniProtKB">
        <authorList>
            <consortium name="Ensembl"/>
        </authorList>
    </citation>
    <scope>IDENTIFICATION</scope>
</reference>
<dbReference type="GO" id="GO:0005737">
    <property type="term" value="C:cytoplasm"/>
    <property type="evidence" value="ECO:0007669"/>
    <property type="project" value="UniProtKB-SubCell"/>
</dbReference>
<keyword evidence="9" id="KW-0747">Spliceosome</keyword>
<dbReference type="SMART" id="SM00908">
    <property type="entry name" value="Gal-bind_lectin"/>
    <property type="match status" value="1"/>
</dbReference>
<dbReference type="GO" id="GO:0005615">
    <property type="term" value="C:extracellular space"/>
    <property type="evidence" value="ECO:0007669"/>
    <property type="project" value="TreeGrafter"/>
</dbReference>
<keyword evidence="8" id="KW-0507">mRNA processing</keyword>
<evidence type="ECO:0000256" key="11">
    <source>
        <dbReference type="ARBA" id="ARBA00022737"/>
    </source>
</evidence>
<reference evidence="22 23" key="1">
    <citation type="submission" date="2018-03" db="EMBL/GenBank/DDBJ databases">
        <title>Finding Nemo's genes: A chromosome-scale reference assembly of the genome of the orange clownfish Amphiprion percula.</title>
        <authorList>
            <person name="Lehmann R."/>
        </authorList>
    </citation>
    <scope>NUCLEOTIDE SEQUENCE</scope>
</reference>
<keyword evidence="16" id="KW-1015">Disulfide bond</keyword>
<dbReference type="GO" id="GO:0001772">
    <property type="term" value="C:immunological synapse"/>
    <property type="evidence" value="ECO:0007669"/>
    <property type="project" value="TreeGrafter"/>
</dbReference>
<evidence type="ECO:0000256" key="19">
    <source>
        <dbReference type="RuleBase" id="RU102079"/>
    </source>
</evidence>
<dbReference type="GO" id="GO:0030593">
    <property type="term" value="P:neutrophil chemotaxis"/>
    <property type="evidence" value="ECO:0007669"/>
    <property type="project" value="TreeGrafter"/>
</dbReference>
<evidence type="ECO:0000256" key="15">
    <source>
        <dbReference type="ARBA" id="ARBA00022990"/>
    </source>
</evidence>
<keyword evidence="10 19" id="KW-0430">Lectin</keyword>
<evidence type="ECO:0000256" key="12">
    <source>
        <dbReference type="ARBA" id="ARBA00022782"/>
    </source>
</evidence>
<organism evidence="22 23">
    <name type="scientific">Amphiprion percula</name>
    <name type="common">Orange clownfish</name>
    <name type="synonym">Lutjanus percula</name>
    <dbReference type="NCBI Taxonomy" id="161767"/>
    <lineage>
        <taxon>Eukaryota</taxon>
        <taxon>Metazoa</taxon>
        <taxon>Chordata</taxon>
        <taxon>Craniata</taxon>
        <taxon>Vertebrata</taxon>
        <taxon>Euteleostomi</taxon>
        <taxon>Actinopterygii</taxon>
        <taxon>Neopterygii</taxon>
        <taxon>Teleostei</taxon>
        <taxon>Neoteleostei</taxon>
        <taxon>Acanthomorphata</taxon>
        <taxon>Ovalentaria</taxon>
        <taxon>Pomacentridae</taxon>
        <taxon>Amphiprion</taxon>
    </lineage>
</organism>
<evidence type="ECO:0000256" key="16">
    <source>
        <dbReference type="ARBA" id="ARBA00023157"/>
    </source>
</evidence>
<keyword evidence="15" id="KW-0007">Acetylation</keyword>
<evidence type="ECO:0000313" key="23">
    <source>
        <dbReference type="Proteomes" id="UP000265080"/>
    </source>
</evidence>
<dbReference type="SMART" id="SM00276">
    <property type="entry name" value="GLECT"/>
    <property type="match status" value="1"/>
</dbReference>
<dbReference type="InterPro" id="IPR013320">
    <property type="entry name" value="ConA-like_dom_sf"/>
</dbReference>
<keyword evidence="13" id="KW-0391">Immunity</keyword>
<dbReference type="Gene3D" id="2.60.120.200">
    <property type="match status" value="1"/>
</dbReference>
<dbReference type="GO" id="GO:0002548">
    <property type="term" value="P:monocyte chemotaxis"/>
    <property type="evidence" value="ECO:0007669"/>
    <property type="project" value="TreeGrafter"/>
</dbReference>
<dbReference type="GO" id="GO:0005681">
    <property type="term" value="C:spliceosomal complex"/>
    <property type="evidence" value="ECO:0007669"/>
    <property type="project" value="UniProtKB-KW"/>
</dbReference>
<evidence type="ECO:0000256" key="7">
    <source>
        <dbReference type="ARBA" id="ARBA00022588"/>
    </source>
</evidence>
<evidence type="ECO:0000256" key="8">
    <source>
        <dbReference type="ARBA" id="ARBA00022664"/>
    </source>
</evidence>
<dbReference type="InterPro" id="IPR001079">
    <property type="entry name" value="Galectin_CRD"/>
</dbReference>
<dbReference type="PANTHER" id="PTHR11346:SF26">
    <property type="entry name" value="GALECTIN-3"/>
    <property type="match status" value="1"/>
</dbReference>
<dbReference type="GO" id="GO:0048030">
    <property type="term" value="F:disaccharide binding"/>
    <property type="evidence" value="ECO:0007669"/>
    <property type="project" value="TreeGrafter"/>
</dbReference>
<evidence type="ECO:0000256" key="10">
    <source>
        <dbReference type="ARBA" id="ARBA00022734"/>
    </source>
</evidence>
<name>A0A3P8RRT3_AMPPE</name>
<evidence type="ECO:0000256" key="1">
    <source>
        <dbReference type="ARBA" id="ARBA00004123"/>
    </source>
</evidence>
<dbReference type="Pfam" id="PF00337">
    <property type="entry name" value="Gal-bind_lectin"/>
    <property type="match status" value="1"/>
</dbReference>
<keyword evidence="7" id="KW-0399">Innate immunity</keyword>
<keyword evidence="11" id="KW-0677">Repeat</keyword>
<dbReference type="GO" id="GO:0048246">
    <property type="term" value="P:macrophage chemotaxis"/>
    <property type="evidence" value="ECO:0007669"/>
    <property type="project" value="TreeGrafter"/>
</dbReference>
<keyword evidence="17" id="KW-0508">mRNA splicing</keyword>
<evidence type="ECO:0000256" key="20">
    <source>
        <dbReference type="SAM" id="MobiDB-lite"/>
    </source>
</evidence>
<dbReference type="GO" id="GO:0090280">
    <property type="term" value="P:positive regulation of calcium ion import"/>
    <property type="evidence" value="ECO:0007669"/>
    <property type="project" value="TreeGrafter"/>
</dbReference>
<evidence type="ECO:0000256" key="17">
    <source>
        <dbReference type="ARBA" id="ARBA00023187"/>
    </source>
</evidence>
<dbReference type="GO" id="GO:0006397">
    <property type="term" value="P:mRNA processing"/>
    <property type="evidence" value="ECO:0007669"/>
    <property type="project" value="UniProtKB-KW"/>
</dbReference>
<dbReference type="AlphaFoldDB" id="A0A3P8RRT3"/>
<evidence type="ECO:0000313" key="22">
    <source>
        <dbReference type="Ensembl" id="ENSAPEP00000001924.1"/>
    </source>
</evidence>
<evidence type="ECO:0000256" key="3">
    <source>
        <dbReference type="ARBA" id="ARBA00004613"/>
    </source>
</evidence>
<dbReference type="Proteomes" id="UP000265080">
    <property type="component" value="Chromosome 18"/>
</dbReference>
<dbReference type="GO" id="GO:0030154">
    <property type="term" value="P:cell differentiation"/>
    <property type="evidence" value="ECO:0007669"/>
    <property type="project" value="UniProtKB-KW"/>
</dbReference>
<dbReference type="Ensembl" id="ENSAPET00000001970.1">
    <property type="protein sequence ID" value="ENSAPEP00000001924.1"/>
    <property type="gene ID" value="ENSAPEG00000001426.1"/>
</dbReference>
<evidence type="ECO:0000256" key="5">
    <source>
        <dbReference type="ARBA" id="ARBA00022525"/>
    </source>
</evidence>
<dbReference type="GO" id="GO:0043236">
    <property type="term" value="F:laminin binding"/>
    <property type="evidence" value="ECO:0007669"/>
    <property type="project" value="TreeGrafter"/>
</dbReference>
<feature type="region of interest" description="Disordered" evidence="20">
    <location>
        <begin position="1"/>
        <end position="99"/>
    </location>
</feature>
<keyword evidence="6" id="KW-0597">Phosphoprotein</keyword>
<accession>A0A3P8RRT3</accession>
<comment type="subcellular location">
    <subcellularLocation>
        <location evidence="2">Cytoplasm</location>
    </subcellularLocation>
    <subcellularLocation>
        <location evidence="1">Nucleus</location>
    </subcellularLocation>
    <subcellularLocation>
        <location evidence="3">Secreted</location>
    </subcellularLocation>
</comment>
<evidence type="ECO:0000256" key="9">
    <source>
        <dbReference type="ARBA" id="ARBA00022728"/>
    </source>
</evidence>
<evidence type="ECO:0000256" key="14">
    <source>
        <dbReference type="ARBA" id="ARBA00022972"/>
    </source>
</evidence>
<feature type="compositionally biased region" description="Pro residues" evidence="20">
    <location>
        <begin position="85"/>
        <end position="95"/>
    </location>
</feature>
<reference evidence="22" key="3">
    <citation type="submission" date="2025-09" db="UniProtKB">
        <authorList>
            <consortium name="Ensembl"/>
        </authorList>
    </citation>
    <scope>IDENTIFICATION</scope>
</reference>
<dbReference type="CDD" id="cd00070">
    <property type="entry name" value="GLECT"/>
    <property type="match status" value="1"/>
</dbReference>
<dbReference type="FunFam" id="2.60.120.200:FF:000023">
    <property type="entry name" value="Galectin"/>
    <property type="match status" value="1"/>
</dbReference>
<dbReference type="GeneTree" id="ENSGT00940000165169"/>
<evidence type="ECO:0000259" key="21">
    <source>
        <dbReference type="PROSITE" id="PS51304"/>
    </source>
</evidence>
<keyword evidence="18" id="KW-0539">Nucleus</keyword>
<dbReference type="PROSITE" id="PS51304">
    <property type="entry name" value="GALECTIN"/>
    <property type="match status" value="1"/>
</dbReference>
<evidence type="ECO:0000256" key="2">
    <source>
        <dbReference type="ARBA" id="ARBA00004496"/>
    </source>
</evidence>
<keyword evidence="12" id="KW-0221">Differentiation</keyword>
<dbReference type="GO" id="GO:2001237">
    <property type="term" value="P:negative regulation of extrinsic apoptotic signaling pathway"/>
    <property type="evidence" value="ECO:0007669"/>
    <property type="project" value="TreeGrafter"/>
</dbReference>